<organism evidence="1 2">
    <name type="scientific">Pseudopedobacter saltans</name>
    <dbReference type="NCBI Taxonomy" id="151895"/>
    <lineage>
        <taxon>Bacteria</taxon>
        <taxon>Pseudomonadati</taxon>
        <taxon>Bacteroidota</taxon>
        <taxon>Sphingobacteriia</taxon>
        <taxon>Sphingobacteriales</taxon>
        <taxon>Sphingobacteriaceae</taxon>
        <taxon>Pseudopedobacter</taxon>
    </lineage>
</organism>
<name>A0A2W5F2H0_9SPHI</name>
<protein>
    <submittedName>
        <fullName evidence="1">TlpA family protein disulfide reductase</fullName>
    </submittedName>
</protein>
<feature type="non-terminal residue" evidence="1">
    <location>
        <position position="400"/>
    </location>
</feature>
<dbReference type="Proteomes" id="UP000249645">
    <property type="component" value="Unassembled WGS sequence"/>
</dbReference>
<dbReference type="AlphaFoldDB" id="A0A2W5F2H0"/>
<comment type="caution">
    <text evidence="1">The sequence shown here is derived from an EMBL/GenBank/DDBJ whole genome shotgun (WGS) entry which is preliminary data.</text>
</comment>
<proteinExistence type="predicted"/>
<evidence type="ECO:0000313" key="2">
    <source>
        <dbReference type="Proteomes" id="UP000249645"/>
    </source>
</evidence>
<sequence length="400" mass="47156">MLAKWGICQTASIHFEIKNGKAKKVEIFNNDYSDATVMFKDRSFTLPLENGKANKSLSLSKPIFINAYYEESPQKSFNYSLYLSPGDNLDITFDVNASKWIVTGKGSENNQPLIQNFKDDINRDLFEKDSLPYHVLTEIQRQKDSNEIVLNKYVNQYKPTNAFIKAYSLMNQYFPLYSYIDFKGDHKYKIRDAYSRNENKWQEIEDSLTKAIPVDNKAALNIPNYVYFLPIYLIRIKERLRNEQYKDPNTFFKEWYGTDSIQNGMRIMNDDPENDLKERIINKYFSDKTAEFLYAIILQESFEGKQDNIPEIYERFKIKYPHSQYTPYIEPEVQKIIARRNKKITDNMVLIENTDSLQTFNDILKLVKGKTVLLDMWGTWCEPCRAELLAHSESIKNHFK</sequence>
<dbReference type="EMBL" id="QFOI01000135">
    <property type="protein sequence ID" value="PZP48963.1"/>
    <property type="molecule type" value="Genomic_DNA"/>
</dbReference>
<dbReference type="Gene3D" id="3.40.30.10">
    <property type="entry name" value="Glutaredoxin"/>
    <property type="match status" value="1"/>
</dbReference>
<dbReference type="SUPFAM" id="SSF52833">
    <property type="entry name" value="Thioredoxin-like"/>
    <property type="match status" value="1"/>
</dbReference>
<gene>
    <name evidence="1" type="ORF">DI598_08950</name>
</gene>
<accession>A0A2W5F2H0</accession>
<evidence type="ECO:0000313" key="1">
    <source>
        <dbReference type="EMBL" id="PZP48963.1"/>
    </source>
</evidence>
<reference evidence="1 2" key="1">
    <citation type="submission" date="2017-11" db="EMBL/GenBank/DDBJ databases">
        <title>Infants hospitalized years apart are colonized by the same room-sourced microbial strains.</title>
        <authorList>
            <person name="Brooks B."/>
            <person name="Olm M.R."/>
            <person name="Firek B.A."/>
            <person name="Baker R."/>
            <person name="Thomas B.C."/>
            <person name="Morowitz M.J."/>
            <person name="Banfield J.F."/>
        </authorList>
    </citation>
    <scope>NUCLEOTIDE SEQUENCE [LARGE SCALE GENOMIC DNA]</scope>
    <source>
        <strain evidence="1">S2_009_000_R2_76</strain>
    </source>
</reference>
<dbReference type="InterPro" id="IPR036249">
    <property type="entry name" value="Thioredoxin-like_sf"/>
</dbReference>